<evidence type="ECO:0000256" key="6">
    <source>
        <dbReference type="ARBA" id="ARBA00022989"/>
    </source>
</evidence>
<keyword evidence="5 8" id="KW-0812">Transmembrane</keyword>
<dbReference type="InterPro" id="IPR050297">
    <property type="entry name" value="LipidA_mod_glycosyltrf_83"/>
</dbReference>
<keyword evidence="6 8" id="KW-1133">Transmembrane helix</keyword>
<keyword evidence="4" id="KW-0808">Transferase</keyword>
<evidence type="ECO:0000256" key="8">
    <source>
        <dbReference type="SAM" id="Phobius"/>
    </source>
</evidence>
<evidence type="ECO:0000256" key="3">
    <source>
        <dbReference type="ARBA" id="ARBA00022676"/>
    </source>
</evidence>
<name>A0A6J6H2F1_9ZZZZ</name>
<gene>
    <name evidence="9" type="ORF">UFOPK1874_00115</name>
</gene>
<keyword evidence="2" id="KW-1003">Cell membrane</keyword>
<dbReference type="GO" id="GO:0016763">
    <property type="term" value="F:pentosyltransferase activity"/>
    <property type="evidence" value="ECO:0007669"/>
    <property type="project" value="TreeGrafter"/>
</dbReference>
<evidence type="ECO:0000256" key="5">
    <source>
        <dbReference type="ARBA" id="ARBA00022692"/>
    </source>
</evidence>
<feature type="transmembrane region" description="Helical" evidence="8">
    <location>
        <begin position="368"/>
        <end position="390"/>
    </location>
</feature>
<feature type="transmembrane region" description="Helical" evidence="8">
    <location>
        <begin position="72"/>
        <end position="90"/>
    </location>
</feature>
<evidence type="ECO:0000256" key="7">
    <source>
        <dbReference type="ARBA" id="ARBA00023136"/>
    </source>
</evidence>
<dbReference type="GO" id="GO:0008610">
    <property type="term" value="P:lipid biosynthetic process"/>
    <property type="evidence" value="ECO:0007669"/>
    <property type="project" value="UniProtKB-ARBA"/>
</dbReference>
<dbReference type="EMBL" id="CAEZUX010000004">
    <property type="protein sequence ID" value="CAB4606009.1"/>
    <property type="molecule type" value="Genomic_DNA"/>
</dbReference>
<sequence length="431" mass="47216">MRRLSQLMRTPVFIPLAIVIAFFTRASASLGRPITRFPDSLGYETFHLFGSIDRFWPIPFLYSLVTTDTGRVLLHVVVGSCAWSWCALVLSRRSNYPRAVLTAVLLLGLSPQVVRYDLAILSESLGLSFMVLAVTATVDLLRRRSPLSLGIWLVAVSLCAHTRPAQLFVLVVALAIPIMKFIGNRGRQITSSTAVLVFVLLAGFLQLRGNATTSALNFYTVLQERIMPEDSRYGWFSDHGMPVVDGMRNASGYDYTGDLPNEVSDIIALPVGQQPPTLMRVGGVELASWVIDKGWTTYARYVVTHPRDSLSRLTSLTNETLSPPNDDFLPLDNGAMIPRVLFGSWELWSVLGLGSLVLVFLKNRQECAVLIGLSIAGCGVYGLSMLTSGIEHSRHAVTSAAALRLIALIVIVLALPKAKQKATLDESADEQ</sequence>
<feature type="transmembrane region" description="Helical" evidence="8">
    <location>
        <begin position="118"/>
        <end position="138"/>
    </location>
</feature>
<keyword evidence="7 8" id="KW-0472">Membrane</keyword>
<evidence type="ECO:0000313" key="9">
    <source>
        <dbReference type="EMBL" id="CAB4606009.1"/>
    </source>
</evidence>
<evidence type="ECO:0000256" key="2">
    <source>
        <dbReference type="ARBA" id="ARBA00022475"/>
    </source>
</evidence>
<reference evidence="9" key="1">
    <citation type="submission" date="2020-05" db="EMBL/GenBank/DDBJ databases">
        <authorList>
            <person name="Chiriac C."/>
            <person name="Salcher M."/>
            <person name="Ghai R."/>
            <person name="Kavagutti S V."/>
        </authorList>
    </citation>
    <scope>NUCLEOTIDE SEQUENCE</scope>
</reference>
<accession>A0A6J6H2F1</accession>
<dbReference type="GO" id="GO:0005886">
    <property type="term" value="C:plasma membrane"/>
    <property type="evidence" value="ECO:0007669"/>
    <property type="project" value="UniProtKB-SubCell"/>
</dbReference>
<dbReference type="AlphaFoldDB" id="A0A6J6H2F1"/>
<evidence type="ECO:0000256" key="1">
    <source>
        <dbReference type="ARBA" id="ARBA00004651"/>
    </source>
</evidence>
<organism evidence="9">
    <name type="scientific">freshwater metagenome</name>
    <dbReference type="NCBI Taxonomy" id="449393"/>
    <lineage>
        <taxon>unclassified sequences</taxon>
        <taxon>metagenomes</taxon>
        <taxon>ecological metagenomes</taxon>
    </lineage>
</organism>
<proteinExistence type="predicted"/>
<dbReference type="PANTHER" id="PTHR33908:SF11">
    <property type="entry name" value="MEMBRANE PROTEIN"/>
    <property type="match status" value="1"/>
</dbReference>
<feature type="transmembrane region" description="Helical" evidence="8">
    <location>
        <begin position="188"/>
        <end position="207"/>
    </location>
</feature>
<dbReference type="PANTHER" id="PTHR33908">
    <property type="entry name" value="MANNOSYLTRANSFERASE YKCB-RELATED"/>
    <property type="match status" value="1"/>
</dbReference>
<feature type="transmembrane region" description="Helical" evidence="8">
    <location>
        <begin position="340"/>
        <end position="361"/>
    </location>
</feature>
<comment type="subcellular location">
    <subcellularLocation>
        <location evidence="1">Cell membrane</location>
        <topology evidence="1">Multi-pass membrane protein</topology>
    </subcellularLocation>
</comment>
<protein>
    <submittedName>
        <fullName evidence="9">Unannotated protein</fullName>
    </submittedName>
</protein>
<evidence type="ECO:0000256" key="4">
    <source>
        <dbReference type="ARBA" id="ARBA00022679"/>
    </source>
</evidence>
<keyword evidence="3" id="KW-0328">Glycosyltransferase</keyword>
<feature type="transmembrane region" description="Helical" evidence="8">
    <location>
        <begin position="150"/>
        <end position="176"/>
    </location>
</feature>
<feature type="transmembrane region" description="Helical" evidence="8">
    <location>
        <begin position="396"/>
        <end position="415"/>
    </location>
</feature>